<gene>
    <name evidence="7" type="ORF">Zmor_012579</name>
</gene>
<dbReference type="GO" id="GO:0030170">
    <property type="term" value="F:pyridoxal phosphate binding"/>
    <property type="evidence" value="ECO:0007669"/>
    <property type="project" value="InterPro"/>
</dbReference>
<keyword evidence="3 5" id="KW-0663">Pyridoxal phosphate</keyword>
<sequence>MDSKQFREFAKAAVDYIADYIDSVEDRPVLSGVSPNYLSELIPDEPPQTGEAWQEVLQDVDRIIMPGLTHWMSPHFHAYYPTACSFPAIVGELMSAGFGCVGLSWVASPAYTELEVVMMNWLGKLLNLPEEFLNCSEGPGGGVIQGSASEVTFVALLTAKEKKVADIRSVHPEISEAEIKGKLVAYSSNQSNSSVEKAGLLGSMTMRLLPVDDKGQLRGGTLLEAIRKDKEQGLIPCYVVANLGTTPTCAFDKLEELGPICRDEEIWLHVDAAYAGTAFICPEYRHLMKGIDYADSFNFNPHKWMLVNFDCSALWMRNAKHLVEAFNVERIYLKDQHKGLAPEYRHWQIALGRRFRALKLWFVLRIYGVEGIQKHVRGQIALAKFFEDLVRADPRFEVCTSNMGLVCFKLKGDESPTIKLLEEVQKRKNIFVNTGHFQGRHVIRFAICSRLTERRHVEFAWNEFCSVANILEGRKMETMDKPMPTIEIANMSCQKIREKSK</sequence>
<evidence type="ECO:0000256" key="4">
    <source>
        <dbReference type="ARBA" id="ARBA00023239"/>
    </source>
</evidence>
<comment type="cofactor">
    <cofactor evidence="1 5 6">
        <name>pyridoxal 5'-phosphate</name>
        <dbReference type="ChEBI" id="CHEBI:597326"/>
    </cofactor>
</comment>
<protein>
    <recommendedName>
        <fullName evidence="9">Dopa decarboxylase</fullName>
    </recommendedName>
</protein>
<organism evidence="7 8">
    <name type="scientific">Zophobas morio</name>
    <dbReference type="NCBI Taxonomy" id="2755281"/>
    <lineage>
        <taxon>Eukaryota</taxon>
        <taxon>Metazoa</taxon>
        <taxon>Ecdysozoa</taxon>
        <taxon>Arthropoda</taxon>
        <taxon>Hexapoda</taxon>
        <taxon>Insecta</taxon>
        <taxon>Pterygota</taxon>
        <taxon>Neoptera</taxon>
        <taxon>Endopterygota</taxon>
        <taxon>Coleoptera</taxon>
        <taxon>Polyphaga</taxon>
        <taxon>Cucujiformia</taxon>
        <taxon>Tenebrionidae</taxon>
        <taxon>Zophobas</taxon>
    </lineage>
</organism>
<evidence type="ECO:0000256" key="1">
    <source>
        <dbReference type="ARBA" id="ARBA00001933"/>
    </source>
</evidence>
<proteinExistence type="inferred from homology"/>
<dbReference type="InterPro" id="IPR015424">
    <property type="entry name" value="PyrdxlP-dep_Trfase"/>
</dbReference>
<dbReference type="GO" id="GO:0006584">
    <property type="term" value="P:catecholamine metabolic process"/>
    <property type="evidence" value="ECO:0007669"/>
    <property type="project" value="TreeGrafter"/>
</dbReference>
<keyword evidence="8" id="KW-1185">Reference proteome</keyword>
<reference evidence="7" key="1">
    <citation type="journal article" date="2023" name="G3 (Bethesda)">
        <title>Whole genome assemblies of Zophobas morio and Tenebrio molitor.</title>
        <authorList>
            <person name="Kaur S."/>
            <person name="Stinson S.A."/>
            <person name="diCenzo G.C."/>
        </authorList>
    </citation>
    <scope>NUCLEOTIDE SEQUENCE</scope>
    <source>
        <strain evidence="7">QUZm001</strain>
    </source>
</reference>
<accession>A0AA38IFN9</accession>
<dbReference type="InterPro" id="IPR015422">
    <property type="entry name" value="PyrdxlP-dep_Trfase_small"/>
</dbReference>
<dbReference type="GO" id="GO:0004058">
    <property type="term" value="F:aromatic-L-amino-acid decarboxylase activity"/>
    <property type="evidence" value="ECO:0007669"/>
    <property type="project" value="TreeGrafter"/>
</dbReference>
<dbReference type="GO" id="GO:0005737">
    <property type="term" value="C:cytoplasm"/>
    <property type="evidence" value="ECO:0007669"/>
    <property type="project" value="TreeGrafter"/>
</dbReference>
<evidence type="ECO:0000256" key="2">
    <source>
        <dbReference type="ARBA" id="ARBA00009533"/>
    </source>
</evidence>
<dbReference type="PRINTS" id="PR00800">
    <property type="entry name" value="YHDCRBOXLASE"/>
</dbReference>
<dbReference type="EMBL" id="JALNTZ010000004">
    <property type="protein sequence ID" value="KAJ3653321.1"/>
    <property type="molecule type" value="Genomic_DNA"/>
</dbReference>
<dbReference type="GO" id="GO:0006520">
    <property type="term" value="P:amino acid metabolic process"/>
    <property type="evidence" value="ECO:0007669"/>
    <property type="project" value="InterPro"/>
</dbReference>
<dbReference type="AlphaFoldDB" id="A0AA38IFN9"/>
<dbReference type="InterPro" id="IPR002129">
    <property type="entry name" value="PyrdxlP-dep_de-COase"/>
</dbReference>
<evidence type="ECO:0008006" key="9">
    <source>
        <dbReference type="Google" id="ProtNLM"/>
    </source>
</evidence>
<evidence type="ECO:0000256" key="6">
    <source>
        <dbReference type="RuleBase" id="RU000382"/>
    </source>
</evidence>
<name>A0AA38IFN9_9CUCU</name>
<dbReference type="PANTHER" id="PTHR11999">
    <property type="entry name" value="GROUP II PYRIDOXAL-5-PHOSPHATE DECARBOXYLASE"/>
    <property type="match status" value="1"/>
</dbReference>
<evidence type="ECO:0000256" key="3">
    <source>
        <dbReference type="ARBA" id="ARBA00022898"/>
    </source>
</evidence>
<dbReference type="Gene3D" id="1.20.1340.10">
    <property type="entry name" value="dopa decarboxylase, N-terminal domain"/>
    <property type="match status" value="1"/>
</dbReference>
<dbReference type="InterPro" id="IPR015421">
    <property type="entry name" value="PyrdxlP-dep_Trfase_major"/>
</dbReference>
<dbReference type="InterPro" id="IPR010977">
    <property type="entry name" value="Aromatic_deC"/>
</dbReference>
<dbReference type="Proteomes" id="UP001168821">
    <property type="component" value="Unassembled WGS sequence"/>
</dbReference>
<dbReference type="Gene3D" id="3.90.1150.10">
    <property type="entry name" value="Aspartate Aminotransferase, domain 1"/>
    <property type="match status" value="1"/>
</dbReference>
<dbReference type="SUPFAM" id="SSF53383">
    <property type="entry name" value="PLP-dependent transferases"/>
    <property type="match status" value="1"/>
</dbReference>
<feature type="modified residue" description="N6-(pyridoxal phosphate)lysine" evidence="5">
    <location>
        <position position="303"/>
    </location>
</feature>
<comment type="caution">
    <text evidence="7">The sequence shown here is derived from an EMBL/GenBank/DDBJ whole genome shotgun (WGS) entry which is preliminary data.</text>
</comment>
<dbReference type="Pfam" id="PF00282">
    <property type="entry name" value="Pyridoxal_deC"/>
    <property type="match status" value="1"/>
</dbReference>
<evidence type="ECO:0000256" key="5">
    <source>
        <dbReference type="PIRSR" id="PIRSR602129-50"/>
    </source>
</evidence>
<dbReference type="FunFam" id="1.20.1340.10:FF:000001">
    <property type="entry name" value="Histidine decarboxylase"/>
    <property type="match status" value="1"/>
</dbReference>
<dbReference type="CDD" id="cd06450">
    <property type="entry name" value="DOPA_deC_like"/>
    <property type="match status" value="1"/>
</dbReference>
<comment type="similarity">
    <text evidence="2 6">Belongs to the group II decarboxylase family.</text>
</comment>
<dbReference type="InterPro" id="IPR021115">
    <property type="entry name" value="Pyridoxal-P_BS"/>
</dbReference>
<dbReference type="Gene3D" id="3.40.640.10">
    <property type="entry name" value="Type I PLP-dependent aspartate aminotransferase-like (Major domain)"/>
    <property type="match status" value="1"/>
</dbReference>
<dbReference type="PROSITE" id="PS00392">
    <property type="entry name" value="DDC_GAD_HDC_YDC"/>
    <property type="match status" value="1"/>
</dbReference>
<evidence type="ECO:0000313" key="7">
    <source>
        <dbReference type="EMBL" id="KAJ3653321.1"/>
    </source>
</evidence>
<evidence type="ECO:0000313" key="8">
    <source>
        <dbReference type="Proteomes" id="UP001168821"/>
    </source>
</evidence>
<keyword evidence="4 6" id="KW-0456">Lyase</keyword>
<dbReference type="GO" id="GO:0019752">
    <property type="term" value="P:carboxylic acid metabolic process"/>
    <property type="evidence" value="ECO:0007669"/>
    <property type="project" value="InterPro"/>
</dbReference>
<dbReference type="FunFam" id="3.40.640.10:FF:000025">
    <property type="entry name" value="Histidine decarboxylase"/>
    <property type="match status" value="1"/>
</dbReference>
<dbReference type="PANTHER" id="PTHR11999:SF60">
    <property type="entry name" value="3,4-DIHYDROXYPHENYLACETALDEHYDE SYNTHASE"/>
    <property type="match status" value="1"/>
</dbReference>